<evidence type="ECO:0000313" key="6">
    <source>
        <dbReference type="Proteomes" id="UP000603715"/>
    </source>
</evidence>
<keyword evidence="6" id="KW-1185">Reference proteome</keyword>
<evidence type="ECO:0000256" key="2">
    <source>
        <dbReference type="ARBA" id="ARBA00022649"/>
    </source>
</evidence>
<reference evidence="5" key="1">
    <citation type="submission" date="2021-11" db="EMBL/GenBank/DDBJ databases">
        <title>Description of novel Chryseobacterium species.</title>
        <authorList>
            <person name="Saticioglu I.B."/>
            <person name="Ay H."/>
            <person name="Altun S."/>
            <person name="Duman M."/>
        </authorList>
    </citation>
    <scope>NUCLEOTIDE SEQUENCE</scope>
    <source>
        <strain evidence="5">C-39</strain>
    </source>
</reference>
<evidence type="ECO:0000313" key="7">
    <source>
        <dbReference type="Proteomes" id="UP001107960"/>
    </source>
</evidence>
<comment type="similarity">
    <text evidence="1 3">Belongs to the RelE toxin family.</text>
</comment>
<name>A0A9Q3UZ94_9FLAO</name>
<dbReference type="PIRSF" id="PIRSF029218">
    <property type="entry name" value="ParE"/>
    <property type="match status" value="1"/>
</dbReference>
<evidence type="ECO:0000313" key="4">
    <source>
        <dbReference type="EMBL" id="MBD3906875.1"/>
    </source>
</evidence>
<reference evidence="4" key="3">
    <citation type="submission" date="2024-05" db="EMBL/GenBank/DDBJ databases">
        <title>Description of novel Chryseobacterium sp. strain C-2.</title>
        <authorList>
            <person name="Saticioglu I.B."/>
        </authorList>
    </citation>
    <scope>NUCLEOTIDE SEQUENCE</scope>
    <source>
        <strain evidence="4">C-2</strain>
    </source>
</reference>
<dbReference type="Proteomes" id="UP000603715">
    <property type="component" value="Unassembled WGS sequence"/>
</dbReference>
<dbReference type="AlphaFoldDB" id="A0A9Q3UZ94"/>
<comment type="caution">
    <text evidence="5">The sequence shown here is derived from an EMBL/GenBank/DDBJ whole genome shotgun (WGS) entry which is preliminary data.</text>
</comment>
<dbReference type="InterPro" id="IPR028344">
    <property type="entry name" value="ParE1/4"/>
</dbReference>
<dbReference type="PANTHER" id="PTHR33755:SF9">
    <property type="entry name" value="TOXIN PARE1"/>
    <property type="match status" value="1"/>
</dbReference>
<organism evidence="5 7">
    <name type="scientific">Chryseobacterium muglaense</name>
    <dbReference type="NCBI Taxonomy" id="2893752"/>
    <lineage>
        <taxon>Bacteria</taxon>
        <taxon>Pseudomonadati</taxon>
        <taxon>Bacteroidota</taxon>
        <taxon>Flavobacteriia</taxon>
        <taxon>Flavobacteriales</taxon>
        <taxon>Weeksellaceae</taxon>
        <taxon>Chryseobacterium group</taxon>
        <taxon>Chryseobacterium</taxon>
    </lineage>
</organism>
<protein>
    <recommendedName>
        <fullName evidence="3">Toxin</fullName>
    </recommendedName>
</protein>
<reference evidence="6" key="2">
    <citation type="submission" date="2023-07" db="EMBL/GenBank/DDBJ databases">
        <title>Description of novel Chryseobacterium sp. strain C-2.</title>
        <authorList>
            <person name="Saticioglu I.B."/>
        </authorList>
    </citation>
    <scope>NUCLEOTIDE SEQUENCE [LARGE SCALE GENOMIC DNA]</scope>
    <source>
        <strain evidence="6">C-2</strain>
    </source>
</reference>
<evidence type="ECO:0000256" key="3">
    <source>
        <dbReference type="PIRNR" id="PIRNR029218"/>
    </source>
</evidence>
<dbReference type="Proteomes" id="UP001107960">
    <property type="component" value="Unassembled WGS sequence"/>
</dbReference>
<evidence type="ECO:0000313" key="5">
    <source>
        <dbReference type="EMBL" id="MCC9036723.1"/>
    </source>
</evidence>
<dbReference type="Pfam" id="PF05016">
    <property type="entry name" value="ParE_toxin"/>
    <property type="match status" value="1"/>
</dbReference>
<dbReference type="InterPro" id="IPR051803">
    <property type="entry name" value="TA_system_RelE-like_toxin"/>
</dbReference>
<dbReference type="InterPro" id="IPR007712">
    <property type="entry name" value="RelE/ParE_toxin"/>
</dbReference>
<gene>
    <name evidence="4" type="ORF">IEW27_20015</name>
    <name evidence="5" type="ORF">LNP80_21175</name>
</gene>
<dbReference type="RefSeq" id="WP_191181247.1">
    <property type="nucleotide sequence ID" value="NZ_JACXXP010000043.1"/>
</dbReference>
<sequence>MAEYSLTNKAVEDLSKIYEYTYEFWSENQADVYYEKLISTFNLLAENPKIGKKYSEINLETLGFPAGKHIIFYRIINFSTIEIIRILGAEMDLKNHIKQ</sequence>
<dbReference type="PANTHER" id="PTHR33755">
    <property type="entry name" value="TOXIN PARE1-RELATED"/>
    <property type="match status" value="1"/>
</dbReference>
<dbReference type="Gene3D" id="3.30.2310.20">
    <property type="entry name" value="RelE-like"/>
    <property type="match status" value="1"/>
</dbReference>
<accession>A0A9Q3UZ94</accession>
<dbReference type="EMBL" id="JACXXP010000043">
    <property type="protein sequence ID" value="MBD3906875.1"/>
    <property type="molecule type" value="Genomic_DNA"/>
</dbReference>
<keyword evidence="2" id="KW-1277">Toxin-antitoxin system</keyword>
<dbReference type="InterPro" id="IPR035093">
    <property type="entry name" value="RelE/ParE_toxin_dom_sf"/>
</dbReference>
<proteinExistence type="inferred from homology"/>
<evidence type="ECO:0000256" key="1">
    <source>
        <dbReference type="ARBA" id="ARBA00006226"/>
    </source>
</evidence>
<dbReference type="EMBL" id="JAJJML010000001">
    <property type="protein sequence ID" value="MCC9036723.1"/>
    <property type="molecule type" value="Genomic_DNA"/>
</dbReference>